<dbReference type="RefSeq" id="WP_377317870.1">
    <property type="nucleotide sequence ID" value="NZ_JBHSNF010000001.1"/>
</dbReference>
<reference evidence="2" key="1">
    <citation type="journal article" date="2019" name="Int. J. Syst. Evol. Microbiol.">
        <title>The Global Catalogue of Microorganisms (GCM) 10K type strain sequencing project: providing services to taxonomists for standard genome sequencing and annotation.</title>
        <authorList>
            <consortium name="The Broad Institute Genomics Platform"/>
            <consortium name="The Broad Institute Genome Sequencing Center for Infectious Disease"/>
            <person name="Wu L."/>
            <person name="Ma J."/>
        </authorList>
    </citation>
    <scope>NUCLEOTIDE SEQUENCE [LARGE SCALE GENOMIC DNA]</scope>
    <source>
        <strain evidence="2">CGMCC 1.16619</strain>
    </source>
</reference>
<organism evidence="1 2">
    <name type="scientific">Rhodanobacter ginsengisoli</name>
    <dbReference type="NCBI Taxonomy" id="418646"/>
    <lineage>
        <taxon>Bacteria</taxon>
        <taxon>Pseudomonadati</taxon>
        <taxon>Pseudomonadota</taxon>
        <taxon>Gammaproteobacteria</taxon>
        <taxon>Lysobacterales</taxon>
        <taxon>Rhodanobacteraceae</taxon>
        <taxon>Rhodanobacter</taxon>
    </lineage>
</organism>
<dbReference type="InterPro" id="IPR038765">
    <property type="entry name" value="Papain-like_cys_pep_sf"/>
</dbReference>
<comment type="caution">
    <text evidence="1">The sequence shown here is derived from an EMBL/GenBank/DDBJ whole genome shotgun (WGS) entry which is preliminary data.</text>
</comment>
<accession>A0ABW0QK09</accession>
<sequence length="269" mass="30373">MTLFHPLQWLGRRLARFLSKPRAVEMHFSTSRFDLLSDSLLKGDVLLVEGSSRFSTAIKYLTQSSWSHAALYVGDALHELRPELGLQVLIEADVIEGVRAIALDEYRGVHTRICRAVGLQASEIDSVIGHAARRLGQRYDIRNLVDLVRYLLPTPPVPGHWRRQMLALGAGDPTHAICSTLIAEAFHSVRYPILPIIDRDYRALPGTRTARKEILRIRDSKLFTPRDFDISPYFRIVKPMIEHDFDPHRIHWASSAPTGAHSPSLPPPA</sequence>
<evidence type="ECO:0000313" key="1">
    <source>
        <dbReference type="EMBL" id="MFC5525103.1"/>
    </source>
</evidence>
<evidence type="ECO:0000313" key="2">
    <source>
        <dbReference type="Proteomes" id="UP001596114"/>
    </source>
</evidence>
<dbReference type="Proteomes" id="UP001596114">
    <property type="component" value="Unassembled WGS sequence"/>
</dbReference>
<dbReference type="SUPFAM" id="SSF54001">
    <property type="entry name" value="Cysteine proteinases"/>
    <property type="match status" value="1"/>
</dbReference>
<dbReference type="EMBL" id="JBHSNF010000001">
    <property type="protein sequence ID" value="MFC5525103.1"/>
    <property type="molecule type" value="Genomic_DNA"/>
</dbReference>
<gene>
    <name evidence="1" type="ORF">ACFPPA_05045</name>
</gene>
<name>A0ABW0QK09_9GAMM</name>
<keyword evidence="2" id="KW-1185">Reference proteome</keyword>
<proteinExistence type="predicted"/>
<dbReference type="Pfam" id="PF05708">
    <property type="entry name" value="Peptidase_C92"/>
    <property type="match status" value="1"/>
</dbReference>
<protein>
    <submittedName>
        <fullName evidence="1">YiiX/YebB-like N1pC/P60 family cysteine hydrolase</fullName>
    </submittedName>
</protein>
<dbReference type="Gene3D" id="3.90.1720.10">
    <property type="entry name" value="endopeptidase domain like (from Nostoc punctiforme)"/>
    <property type="match status" value="1"/>
</dbReference>
<dbReference type="InterPro" id="IPR024453">
    <property type="entry name" value="Peptidase_C92"/>
</dbReference>